<organism evidence="1 2">
    <name type="scientific">Hassallia byssoidea VB512170</name>
    <dbReference type="NCBI Taxonomy" id="1304833"/>
    <lineage>
        <taxon>Bacteria</taxon>
        <taxon>Bacillati</taxon>
        <taxon>Cyanobacteriota</taxon>
        <taxon>Cyanophyceae</taxon>
        <taxon>Nostocales</taxon>
        <taxon>Tolypothrichaceae</taxon>
        <taxon>Hassallia</taxon>
    </lineage>
</organism>
<evidence type="ECO:0000313" key="1">
    <source>
        <dbReference type="EMBL" id="NEU76962.1"/>
    </source>
</evidence>
<name>A0A846HHZ7_9CYAN</name>
<dbReference type="Proteomes" id="UP000031549">
    <property type="component" value="Unassembled WGS sequence"/>
</dbReference>
<protein>
    <recommendedName>
        <fullName evidence="3">KGK family protein</fullName>
    </recommendedName>
</protein>
<reference evidence="1 2" key="1">
    <citation type="journal article" date="2015" name="Genome Announc.">
        <title>Draft Genome Sequence of Cyanobacterium Hassallia byssoidea Strain VB512170, Isolated from Monuments in India.</title>
        <authorList>
            <person name="Singh D."/>
            <person name="Chandrababunaidu M.M."/>
            <person name="Panda A."/>
            <person name="Sen D."/>
            <person name="Bhattacharyya S."/>
            <person name="Adhikary S.P."/>
            <person name="Tripathy S."/>
        </authorList>
    </citation>
    <scope>NUCLEOTIDE SEQUENCE [LARGE SCALE GENOMIC DNA]</scope>
    <source>
        <strain evidence="1 2">VB512170</strain>
    </source>
</reference>
<dbReference type="EMBL" id="JTCM02000143">
    <property type="protein sequence ID" value="NEU76962.1"/>
    <property type="molecule type" value="Genomic_DNA"/>
</dbReference>
<accession>A0A846HHZ7</accession>
<gene>
    <name evidence="1" type="ORF">PI95_031815</name>
</gene>
<dbReference type="RefSeq" id="WP_052325256.1">
    <property type="nucleotide sequence ID" value="NZ_JTCM02000143.1"/>
</dbReference>
<dbReference type="InterPro" id="IPR014971">
    <property type="entry name" value="KGK"/>
</dbReference>
<keyword evidence="2" id="KW-1185">Reference proteome</keyword>
<proteinExistence type="predicted"/>
<evidence type="ECO:0008006" key="3">
    <source>
        <dbReference type="Google" id="ProtNLM"/>
    </source>
</evidence>
<comment type="caution">
    <text evidence="1">The sequence shown here is derived from an EMBL/GenBank/DDBJ whole genome shotgun (WGS) entry which is preliminary data.</text>
</comment>
<dbReference type="AlphaFoldDB" id="A0A846HHZ7"/>
<evidence type="ECO:0000313" key="2">
    <source>
        <dbReference type="Proteomes" id="UP000031549"/>
    </source>
</evidence>
<sequence length="91" mass="10436">MSLDKSVTKTSTAKVSEIRTSLIGYYLQPCNQRWLSSGVDCEVLLVNGGKWRKGKIRLRFEFVPNELAQPQSESPLDEFRQLEEMITNFVP</sequence>
<dbReference type="Pfam" id="PF08872">
    <property type="entry name" value="KGK"/>
    <property type="match status" value="1"/>
</dbReference>